<accession>A0A2A2J331</accession>
<evidence type="ECO:0000313" key="3">
    <source>
        <dbReference type="Proteomes" id="UP000218231"/>
    </source>
</evidence>
<feature type="compositionally biased region" description="Basic and acidic residues" evidence="1">
    <location>
        <begin position="53"/>
        <end position="68"/>
    </location>
</feature>
<reference evidence="2 3" key="1">
    <citation type="journal article" date="2017" name="Curr. Biol.">
        <title>Genome architecture and evolution of a unichromosomal asexual nematode.</title>
        <authorList>
            <person name="Fradin H."/>
            <person name="Zegar C."/>
            <person name="Gutwein M."/>
            <person name="Lucas J."/>
            <person name="Kovtun M."/>
            <person name="Corcoran D."/>
            <person name="Baugh L.R."/>
            <person name="Kiontke K."/>
            <person name="Gunsalus K."/>
            <person name="Fitch D.H."/>
            <person name="Piano F."/>
        </authorList>
    </citation>
    <scope>NUCLEOTIDE SEQUENCE [LARGE SCALE GENOMIC DNA]</scope>
    <source>
        <strain evidence="2">PF1309</strain>
    </source>
</reference>
<gene>
    <name evidence="2" type="ORF">WR25_06491</name>
</gene>
<protein>
    <submittedName>
        <fullName evidence="2">Uncharacterized protein</fullName>
    </submittedName>
</protein>
<evidence type="ECO:0000313" key="2">
    <source>
        <dbReference type="EMBL" id="PAV56037.1"/>
    </source>
</evidence>
<comment type="caution">
    <text evidence="2">The sequence shown here is derived from an EMBL/GenBank/DDBJ whole genome shotgun (WGS) entry which is preliminary data.</text>
</comment>
<feature type="region of interest" description="Disordered" evidence="1">
    <location>
        <begin position="45"/>
        <end position="68"/>
    </location>
</feature>
<proteinExistence type="predicted"/>
<name>A0A2A2J331_9BILA</name>
<sequence length="110" mass="12986">MEWKPRRKWIGAIDPGREIDDDLKGWLIVNSTENPNSLEWLTSQLKSNGNQQNKEKFERDQEKYRRREERIEENDAKFKYTNDCREEGGTLSVVLQECGNPEECKIVIAN</sequence>
<dbReference type="AlphaFoldDB" id="A0A2A2J331"/>
<dbReference type="EMBL" id="LIAE01010728">
    <property type="protein sequence ID" value="PAV56037.1"/>
    <property type="molecule type" value="Genomic_DNA"/>
</dbReference>
<evidence type="ECO:0000256" key="1">
    <source>
        <dbReference type="SAM" id="MobiDB-lite"/>
    </source>
</evidence>
<dbReference type="Proteomes" id="UP000218231">
    <property type="component" value="Unassembled WGS sequence"/>
</dbReference>
<organism evidence="2 3">
    <name type="scientific">Diploscapter pachys</name>
    <dbReference type="NCBI Taxonomy" id="2018661"/>
    <lineage>
        <taxon>Eukaryota</taxon>
        <taxon>Metazoa</taxon>
        <taxon>Ecdysozoa</taxon>
        <taxon>Nematoda</taxon>
        <taxon>Chromadorea</taxon>
        <taxon>Rhabditida</taxon>
        <taxon>Rhabditina</taxon>
        <taxon>Rhabditomorpha</taxon>
        <taxon>Rhabditoidea</taxon>
        <taxon>Rhabditidae</taxon>
        <taxon>Diploscapter</taxon>
    </lineage>
</organism>
<keyword evidence="3" id="KW-1185">Reference proteome</keyword>